<reference evidence="2" key="1">
    <citation type="journal article" date="2011" name="J. Bacteriol.">
        <title>Complete genome sequence of NBRC 3288, a unique cellulose-nonproducing strain of Gluconacetobacter xylinus isolated from vinegar.</title>
        <authorList>
            <person name="Ogino H."/>
            <person name="Azuma Y."/>
            <person name="Hosoyama A."/>
            <person name="Nakazawa H."/>
            <person name="Matsutani M."/>
            <person name="Hasegawa A."/>
            <person name="Otsuyama K."/>
            <person name="Matsushita K."/>
            <person name="Fujita N."/>
            <person name="Shirai M."/>
        </authorList>
    </citation>
    <scope>NUCLEOTIDE SEQUENCE [LARGE SCALE GENOMIC DNA]</scope>
    <source>
        <strain evidence="2">NBRC 3288 / BCRC 11682 / LMG 1693</strain>
    </source>
</reference>
<dbReference type="KEGG" id="gxy:GLX_18760"/>
<dbReference type="PATRIC" id="fig|634177.7.peg.2130"/>
<protein>
    <submittedName>
        <fullName evidence="1">Transposase</fullName>
    </submittedName>
</protein>
<gene>
    <name evidence="1" type="ordered locus">GLX_18760</name>
</gene>
<dbReference type="HOGENOM" id="CLU_3311428_0_0_5"/>
<organism evidence="1 2">
    <name type="scientific">Komagataeibacter medellinensis (strain NBRC 3288 / BCRC 11682 / LMG 1693 / Kondo 51)</name>
    <name type="common">Gluconacetobacter medellinensis</name>
    <dbReference type="NCBI Taxonomy" id="634177"/>
    <lineage>
        <taxon>Bacteria</taxon>
        <taxon>Pseudomonadati</taxon>
        <taxon>Pseudomonadota</taxon>
        <taxon>Alphaproteobacteria</taxon>
        <taxon>Acetobacterales</taxon>
        <taxon>Acetobacteraceae</taxon>
        <taxon>Komagataeibacter</taxon>
    </lineage>
</organism>
<evidence type="ECO:0000313" key="1">
    <source>
        <dbReference type="EMBL" id="BAK84288.1"/>
    </source>
</evidence>
<accession>G2I030</accession>
<evidence type="ECO:0000313" key="2">
    <source>
        <dbReference type="Proteomes" id="UP000009044"/>
    </source>
</evidence>
<proteinExistence type="predicted"/>
<dbReference type="EMBL" id="AP012159">
    <property type="protein sequence ID" value="BAK84288.1"/>
    <property type="molecule type" value="Genomic_DNA"/>
</dbReference>
<dbReference type="AlphaFoldDB" id="G2I030"/>
<name>G2I030_KOMMN</name>
<sequence>MLDSLPAIPLWVVADKDYASNSMRERIWDVGARSAIPTK</sequence>
<dbReference type="Proteomes" id="UP000009044">
    <property type="component" value="Chromosome"/>
</dbReference>